<keyword evidence="12" id="KW-1185">Reference proteome</keyword>
<evidence type="ECO:0000256" key="5">
    <source>
        <dbReference type="ARBA" id="ARBA00023235"/>
    </source>
</evidence>
<dbReference type="Proteomes" id="UP000789595">
    <property type="component" value="Unassembled WGS sequence"/>
</dbReference>
<feature type="binding site" evidence="7">
    <location>
        <begin position="222"/>
        <end position="223"/>
    </location>
    <ligand>
        <name>substrate</name>
    </ligand>
</feature>
<dbReference type="CDD" id="cd07067">
    <property type="entry name" value="HP_PGM_like"/>
    <property type="match status" value="1"/>
</dbReference>
<dbReference type="Gene3D" id="3.40.50.1240">
    <property type="entry name" value="Phosphoglycerate mutase-like"/>
    <property type="match status" value="1"/>
</dbReference>
<dbReference type="PANTHER" id="PTHR11931">
    <property type="entry name" value="PHOSPHOGLYCERATE MUTASE"/>
    <property type="match status" value="1"/>
</dbReference>
<dbReference type="EC" id="5.4.2.11" evidence="3"/>
<comment type="similarity">
    <text evidence="2">Belongs to the phosphoglycerate mutase family. BPG-dependent PGAM subfamily.</text>
</comment>
<gene>
    <name evidence="10" type="ORF">PCAL00307_LOCUS22124</name>
    <name evidence="11" type="ORF">PECAL_6P04960</name>
</gene>
<dbReference type="NCBIfam" id="TIGR01258">
    <property type="entry name" value="pgm_1"/>
    <property type="match status" value="1"/>
</dbReference>
<evidence type="ECO:0000256" key="9">
    <source>
        <dbReference type="SAM" id="MobiDB-lite"/>
    </source>
</evidence>
<proteinExistence type="inferred from homology"/>
<dbReference type="InterPro" id="IPR005952">
    <property type="entry name" value="Phosphogly_mut1"/>
</dbReference>
<dbReference type="Pfam" id="PF00300">
    <property type="entry name" value="His_Phos_1"/>
    <property type="match status" value="1"/>
</dbReference>
<keyword evidence="5" id="KW-0413">Isomerase</keyword>
<dbReference type="SUPFAM" id="SSF53254">
    <property type="entry name" value="Phosphoglycerate mutase-like"/>
    <property type="match status" value="1"/>
</dbReference>
<evidence type="ECO:0000256" key="6">
    <source>
        <dbReference type="PIRSR" id="PIRSR613078-1"/>
    </source>
</evidence>
<evidence type="ECO:0000313" key="12">
    <source>
        <dbReference type="Proteomes" id="UP000789595"/>
    </source>
</evidence>
<organism evidence="10">
    <name type="scientific">Pelagomonas calceolata</name>
    <dbReference type="NCBI Taxonomy" id="35677"/>
    <lineage>
        <taxon>Eukaryota</taxon>
        <taxon>Sar</taxon>
        <taxon>Stramenopiles</taxon>
        <taxon>Ochrophyta</taxon>
        <taxon>Pelagophyceae</taxon>
        <taxon>Pelagomonadales</taxon>
        <taxon>Pelagomonadaceae</taxon>
        <taxon>Pelagomonas</taxon>
    </lineage>
</organism>
<reference evidence="11" key="2">
    <citation type="submission" date="2021-11" db="EMBL/GenBank/DDBJ databases">
        <authorList>
            <consortium name="Genoscope - CEA"/>
            <person name="William W."/>
        </authorList>
    </citation>
    <scope>NUCLEOTIDE SEQUENCE</scope>
</reference>
<evidence type="ECO:0000256" key="1">
    <source>
        <dbReference type="ARBA" id="ARBA00000380"/>
    </source>
</evidence>
<feature type="active site" description="Proton donor/acceptor" evidence="6">
    <location>
        <position position="126"/>
    </location>
</feature>
<dbReference type="FunFam" id="3.40.50.1240:FF:000003">
    <property type="entry name" value="2,3-bisphosphoglycerate-dependent phosphoglycerate mutase"/>
    <property type="match status" value="1"/>
</dbReference>
<feature type="compositionally biased region" description="Basic and acidic residues" evidence="9">
    <location>
        <begin position="305"/>
        <end position="317"/>
    </location>
</feature>
<feature type="active site" description="Tele-phosphohistidine intermediate" evidence="6">
    <location>
        <position position="48"/>
    </location>
</feature>
<dbReference type="HAMAP" id="MF_01039">
    <property type="entry name" value="PGAM_GpmA"/>
    <property type="match status" value="1"/>
</dbReference>
<feature type="binding site" evidence="7">
    <location>
        <position position="99"/>
    </location>
    <ligand>
        <name>substrate</name>
    </ligand>
</feature>
<dbReference type="GO" id="GO:0006096">
    <property type="term" value="P:glycolytic process"/>
    <property type="evidence" value="ECO:0007669"/>
    <property type="project" value="UniProtKB-KW"/>
</dbReference>
<evidence type="ECO:0000256" key="4">
    <source>
        <dbReference type="ARBA" id="ARBA00023152"/>
    </source>
</evidence>
<dbReference type="GO" id="GO:0004619">
    <property type="term" value="F:phosphoglycerate mutase activity"/>
    <property type="evidence" value="ECO:0007669"/>
    <property type="project" value="UniProtKB-EC"/>
</dbReference>
<feature type="site" description="Transition state stabilizer" evidence="8">
    <location>
        <position position="221"/>
    </location>
</feature>
<sequence length="317" mass="35253">MALRAALLTTTACALQPKLPTRAPSARRSTVRMAWNDQATCKVCFVRHGQSEWNAKNLFTGWADVPLTILGKNEAAAGATWIWKEGLEFDVAYTSELKRAQQTLKLVMDITGQNDLTVHKSWRLNERMYGALQGLNKKETVLKYGDDQVQLWRRSFDTPPPPCELDSEYWPGNDNKYAHVPEEDVPRSECLKDTIDRTLPYWDGAIVPALKRGKTVLIAAHGNSIRGMVKALDNIGDSEIVGLEIPTGVPLLYHLDADLKPLKDPRSFGLLSGAFLGDPEEIKAAQEKVAAQTKVEDTSVESEEEGKKRILEEARGV</sequence>
<feature type="binding site" evidence="7">
    <location>
        <position position="137"/>
    </location>
    <ligand>
        <name>substrate</name>
    </ligand>
</feature>
<protein>
    <recommendedName>
        <fullName evidence="3">phosphoglycerate mutase (2,3-diphosphoglycerate-dependent)</fullName>
        <ecNumber evidence="3">5.4.2.11</ecNumber>
    </recommendedName>
</protein>
<dbReference type="NCBIfam" id="NF010713">
    <property type="entry name" value="PRK14115.1"/>
    <property type="match status" value="1"/>
</dbReference>
<feature type="binding site" evidence="7">
    <location>
        <begin position="153"/>
        <end position="154"/>
    </location>
    <ligand>
        <name>substrate</name>
    </ligand>
</feature>
<dbReference type="EMBL" id="HBIW01025654">
    <property type="protein sequence ID" value="CAE0706673.1"/>
    <property type="molecule type" value="Transcribed_RNA"/>
</dbReference>
<feature type="binding site" evidence="7">
    <location>
        <begin position="47"/>
        <end position="54"/>
    </location>
    <ligand>
        <name>substrate</name>
    </ligand>
</feature>
<feature type="binding site" evidence="7">
    <location>
        <begin position="126"/>
        <end position="129"/>
    </location>
    <ligand>
        <name>substrate</name>
    </ligand>
</feature>
<dbReference type="AlphaFoldDB" id="A0A7S4A881"/>
<dbReference type="EMBL" id="CAKKNE010000006">
    <property type="protein sequence ID" value="CAH0378897.1"/>
    <property type="molecule type" value="Genomic_DNA"/>
</dbReference>
<evidence type="ECO:0000256" key="7">
    <source>
        <dbReference type="PIRSR" id="PIRSR613078-2"/>
    </source>
</evidence>
<evidence type="ECO:0000256" key="2">
    <source>
        <dbReference type="ARBA" id="ARBA00006717"/>
    </source>
</evidence>
<name>A0A7S4A881_9STRA</name>
<dbReference type="InterPro" id="IPR029033">
    <property type="entry name" value="His_PPase_superfam"/>
</dbReference>
<evidence type="ECO:0000256" key="8">
    <source>
        <dbReference type="PIRSR" id="PIRSR613078-3"/>
    </source>
</evidence>
<feature type="binding site" evidence="7">
    <location>
        <begin position="60"/>
        <end position="61"/>
    </location>
    <ligand>
        <name>substrate</name>
    </ligand>
</feature>
<dbReference type="InterPro" id="IPR013078">
    <property type="entry name" value="His_Pase_superF_clade-1"/>
</dbReference>
<dbReference type="SMART" id="SM00855">
    <property type="entry name" value="PGAM"/>
    <property type="match status" value="1"/>
</dbReference>
<keyword evidence="4" id="KW-0324">Glycolysis</keyword>
<evidence type="ECO:0000256" key="3">
    <source>
        <dbReference type="ARBA" id="ARBA00012028"/>
    </source>
</evidence>
<comment type="catalytic activity">
    <reaction evidence="1">
        <text>(2R)-2-phosphoglycerate = (2R)-3-phosphoglycerate</text>
        <dbReference type="Rhea" id="RHEA:15901"/>
        <dbReference type="ChEBI" id="CHEBI:58272"/>
        <dbReference type="ChEBI" id="CHEBI:58289"/>
        <dbReference type="EC" id="5.4.2.11"/>
    </reaction>
</comment>
<accession>A0A7S4A881</accession>
<evidence type="ECO:0000313" key="11">
    <source>
        <dbReference type="EMBL" id="CAH0378897.1"/>
    </source>
</evidence>
<feature type="region of interest" description="Disordered" evidence="9">
    <location>
        <begin position="291"/>
        <end position="317"/>
    </location>
</feature>
<dbReference type="OrthoDB" id="354304at2759"/>
<reference evidence="10" key="1">
    <citation type="submission" date="2021-01" db="EMBL/GenBank/DDBJ databases">
        <authorList>
            <person name="Corre E."/>
            <person name="Pelletier E."/>
            <person name="Niang G."/>
            <person name="Scheremetjew M."/>
            <person name="Finn R."/>
            <person name="Kale V."/>
            <person name="Holt S."/>
            <person name="Cochrane G."/>
            <person name="Meng A."/>
            <person name="Brown T."/>
            <person name="Cohen L."/>
        </authorList>
    </citation>
    <scope>NUCLEOTIDE SEQUENCE</scope>
    <source>
        <strain evidence="10">CCMP1756</strain>
    </source>
</reference>
<evidence type="ECO:0000313" key="10">
    <source>
        <dbReference type="EMBL" id="CAE0706673.1"/>
    </source>
</evidence>